<organism evidence="1 2">
    <name type="scientific">Mesorhizobium retamae</name>
    <dbReference type="NCBI Taxonomy" id="2912854"/>
    <lineage>
        <taxon>Bacteria</taxon>
        <taxon>Pseudomonadati</taxon>
        <taxon>Pseudomonadota</taxon>
        <taxon>Alphaproteobacteria</taxon>
        <taxon>Hyphomicrobiales</taxon>
        <taxon>Phyllobacteriaceae</taxon>
        <taxon>Mesorhizobium</taxon>
    </lineage>
</organism>
<reference evidence="1 2" key="1">
    <citation type="submission" date="2022-02" db="EMBL/GenBank/DDBJ databases">
        <title>Draft genome sequence of Mezorhizobium retamae strain IRAMC:0171 isolated from Retama raetam nodules.</title>
        <authorList>
            <person name="Bengaied R."/>
            <person name="Sbissi I."/>
            <person name="Huber K."/>
            <person name="Ghodbane F."/>
            <person name="Nouioui I."/>
            <person name="Tarhouni M."/>
            <person name="Gtari M."/>
        </authorList>
    </citation>
    <scope>NUCLEOTIDE SEQUENCE [LARGE SCALE GENOMIC DNA]</scope>
    <source>
        <strain evidence="1 2">IRAMC:0171</strain>
    </source>
</reference>
<evidence type="ECO:0000313" key="1">
    <source>
        <dbReference type="EMBL" id="MCG7504891.1"/>
    </source>
</evidence>
<evidence type="ECO:0000313" key="2">
    <source>
        <dbReference type="Proteomes" id="UP001201701"/>
    </source>
</evidence>
<name>A0ABS9QDK8_9HYPH</name>
<accession>A0ABS9QDK8</accession>
<keyword evidence="2" id="KW-1185">Reference proteome</keyword>
<gene>
    <name evidence="1" type="ORF">L4923_07645</name>
</gene>
<comment type="caution">
    <text evidence="1">The sequence shown here is derived from an EMBL/GenBank/DDBJ whole genome shotgun (WGS) entry which is preliminary data.</text>
</comment>
<proteinExistence type="predicted"/>
<dbReference type="Proteomes" id="UP001201701">
    <property type="component" value="Unassembled WGS sequence"/>
</dbReference>
<protein>
    <submittedName>
        <fullName evidence="1">Uncharacterized protein</fullName>
    </submittedName>
</protein>
<dbReference type="RefSeq" id="WP_239363245.1">
    <property type="nucleotide sequence ID" value="NZ_JAKREW010000005.1"/>
</dbReference>
<dbReference type="EMBL" id="JAKREW010000005">
    <property type="protein sequence ID" value="MCG7504891.1"/>
    <property type="molecule type" value="Genomic_DNA"/>
</dbReference>
<sequence>MLETVRFEDHQREPNPQVLNGLLICVHLCLKTIAPPKRVSLACAGEIANTVNTITAVRAYIIDKFHSMVASTAVLTSGKSSPSWLERPDLERFRFYRNAETL</sequence>